<evidence type="ECO:0000313" key="2">
    <source>
        <dbReference type="Proteomes" id="UP001060215"/>
    </source>
</evidence>
<dbReference type="EMBL" id="CM045763">
    <property type="protein sequence ID" value="KAI8021438.1"/>
    <property type="molecule type" value="Genomic_DNA"/>
</dbReference>
<reference evidence="1 2" key="1">
    <citation type="journal article" date="2022" name="Plant J.">
        <title>Chromosome-level genome of Camellia lanceoleosa provides a valuable resource for understanding genome evolution and self-incompatibility.</title>
        <authorList>
            <person name="Gong W."/>
            <person name="Xiao S."/>
            <person name="Wang L."/>
            <person name="Liao Z."/>
            <person name="Chang Y."/>
            <person name="Mo W."/>
            <person name="Hu G."/>
            <person name="Li W."/>
            <person name="Zhao G."/>
            <person name="Zhu H."/>
            <person name="Hu X."/>
            <person name="Ji K."/>
            <person name="Xiang X."/>
            <person name="Song Q."/>
            <person name="Yuan D."/>
            <person name="Jin S."/>
            <person name="Zhang L."/>
        </authorList>
    </citation>
    <scope>NUCLEOTIDE SEQUENCE [LARGE SCALE GENOMIC DNA]</scope>
    <source>
        <strain evidence="1">SQ_2022a</strain>
    </source>
</reference>
<keyword evidence="2" id="KW-1185">Reference proteome</keyword>
<organism evidence="1 2">
    <name type="scientific">Camellia lanceoleosa</name>
    <dbReference type="NCBI Taxonomy" id="1840588"/>
    <lineage>
        <taxon>Eukaryota</taxon>
        <taxon>Viridiplantae</taxon>
        <taxon>Streptophyta</taxon>
        <taxon>Embryophyta</taxon>
        <taxon>Tracheophyta</taxon>
        <taxon>Spermatophyta</taxon>
        <taxon>Magnoliopsida</taxon>
        <taxon>eudicotyledons</taxon>
        <taxon>Gunneridae</taxon>
        <taxon>Pentapetalae</taxon>
        <taxon>asterids</taxon>
        <taxon>Ericales</taxon>
        <taxon>Theaceae</taxon>
        <taxon>Camellia</taxon>
    </lineage>
</organism>
<proteinExistence type="predicted"/>
<protein>
    <submittedName>
        <fullName evidence="1">BAG-associated GRAM protein 1</fullName>
    </submittedName>
</protein>
<gene>
    <name evidence="1" type="ORF">LOK49_LG03G01434</name>
</gene>
<dbReference type="Proteomes" id="UP001060215">
    <property type="component" value="Chromosome 6"/>
</dbReference>
<evidence type="ECO:0000313" key="1">
    <source>
        <dbReference type="EMBL" id="KAI8021438.1"/>
    </source>
</evidence>
<accession>A0ACC0I783</accession>
<name>A0ACC0I783_9ERIC</name>
<comment type="caution">
    <text evidence="1">The sequence shown here is derived from an EMBL/GenBank/DDBJ whole genome shotgun (WGS) entry which is preliminary data.</text>
</comment>
<sequence length="115" mass="13413">MIITHHDRLLLILSQSHLGNQIIQRCLHISVTQRKILHTAFNAPTSTQEEKRNLHRVIIPFEDIDEVESDICFASFWNRNHALRALQRAAKHFHTMVEDEKKRPTEAGGWNTSRP</sequence>